<dbReference type="PANTHER" id="PTHR24567">
    <property type="entry name" value="CRP FAMILY TRANSCRIPTIONAL REGULATORY PROTEIN"/>
    <property type="match status" value="1"/>
</dbReference>
<dbReference type="CDD" id="cd00038">
    <property type="entry name" value="CAP_ED"/>
    <property type="match status" value="1"/>
</dbReference>
<dbReference type="Pfam" id="PF13545">
    <property type="entry name" value="HTH_Crp_2"/>
    <property type="match status" value="1"/>
</dbReference>
<dbReference type="InterPro" id="IPR018490">
    <property type="entry name" value="cNMP-bd_dom_sf"/>
</dbReference>
<accession>A0A1W1CL16</accession>
<dbReference type="InterPro" id="IPR012318">
    <property type="entry name" value="HTH_CRP"/>
</dbReference>
<dbReference type="SUPFAM" id="SSF46785">
    <property type="entry name" value="Winged helix' DNA-binding domain"/>
    <property type="match status" value="1"/>
</dbReference>
<keyword evidence="3" id="KW-0804">Transcription</keyword>
<dbReference type="Pfam" id="PF00027">
    <property type="entry name" value="cNMP_binding"/>
    <property type="match status" value="1"/>
</dbReference>
<sequence>MLQFYMQSNSKQLELLDNTSKTFEEEFFKYAEPFEYAKGASPFFPDDFLKYFYIVVEGRIKTYQINFQNAKEQTLFIYKRGDMFDVLTLLDNQAHEVAYEVLENAKVLRLPIQRVRYWLENDTTFNKKFFPYLAAQMRHTEELASDLALYDTRERLINLLIDNMNPKKHFKYNILQNLSNSEIAKLLGTVRHVIERTLKELKADELIETSRRNIKIKNFQKLLERSSHYLLEK</sequence>
<evidence type="ECO:0000313" key="5">
    <source>
        <dbReference type="EMBL" id="SFV66558.1"/>
    </source>
</evidence>
<evidence type="ECO:0000256" key="1">
    <source>
        <dbReference type="ARBA" id="ARBA00023015"/>
    </source>
</evidence>
<gene>
    <name evidence="5" type="ORF">MNB_SM-5-585</name>
</gene>
<dbReference type="InterPro" id="IPR000595">
    <property type="entry name" value="cNMP-bd_dom"/>
</dbReference>
<keyword evidence="2" id="KW-0238">DNA-binding</keyword>
<proteinExistence type="predicted"/>
<reference evidence="5" key="1">
    <citation type="submission" date="2016-10" db="EMBL/GenBank/DDBJ databases">
        <authorList>
            <person name="de Groot N.N."/>
        </authorList>
    </citation>
    <scope>NUCLEOTIDE SEQUENCE</scope>
</reference>
<evidence type="ECO:0000259" key="4">
    <source>
        <dbReference type="PROSITE" id="PS50042"/>
    </source>
</evidence>
<dbReference type="Gene3D" id="2.60.120.10">
    <property type="entry name" value="Jelly Rolls"/>
    <property type="match status" value="1"/>
</dbReference>
<dbReference type="GO" id="GO:0003677">
    <property type="term" value="F:DNA binding"/>
    <property type="evidence" value="ECO:0007669"/>
    <property type="project" value="UniProtKB-KW"/>
</dbReference>
<name>A0A1W1CL16_9ZZZZ</name>
<dbReference type="PANTHER" id="PTHR24567:SF26">
    <property type="entry name" value="REGULATORY PROTEIN YEIL"/>
    <property type="match status" value="1"/>
</dbReference>
<dbReference type="AlphaFoldDB" id="A0A1W1CL16"/>
<dbReference type="InterPro" id="IPR050397">
    <property type="entry name" value="Env_Response_Regulators"/>
</dbReference>
<keyword evidence="1" id="KW-0805">Transcription regulation</keyword>
<protein>
    <submittedName>
        <fullName evidence="5">Transcriptional regulator, Crp/Fnr family</fullName>
    </submittedName>
</protein>
<evidence type="ECO:0000256" key="2">
    <source>
        <dbReference type="ARBA" id="ARBA00023125"/>
    </source>
</evidence>
<dbReference type="PROSITE" id="PS50042">
    <property type="entry name" value="CNMP_BINDING_3"/>
    <property type="match status" value="1"/>
</dbReference>
<dbReference type="InterPro" id="IPR014710">
    <property type="entry name" value="RmlC-like_jellyroll"/>
</dbReference>
<organism evidence="5">
    <name type="scientific">hydrothermal vent metagenome</name>
    <dbReference type="NCBI Taxonomy" id="652676"/>
    <lineage>
        <taxon>unclassified sequences</taxon>
        <taxon>metagenomes</taxon>
        <taxon>ecological metagenomes</taxon>
    </lineage>
</organism>
<dbReference type="GO" id="GO:0003700">
    <property type="term" value="F:DNA-binding transcription factor activity"/>
    <property type="evidence" value="ECO:0007669"/>
    <property type="project" value="TreeGrafter"/>
</dbReference>
<dbReference type="EMBL" id="FPHH01000093">
    <property type="protein sequence ID" value="SFV66558.1"/>
    <property type="molecule type" value="Genomic_DNA"/>
</dbReference>
<dbReference type="SMART" id="SM00100">
    <property type="entry name" value="cNMP"/>
    <property type="match status" value="1"/>
</dbReference>
<dbReference type="GO" id="GO:0005829">
    <property type="term" value="C:cytosol"/>
    <property type="evidence" value="ECO:0007669"/>
    <property type="project" value="TreeGrafter"/>
</dbReference>
<evidence type="ECO:0000256" key="3">
    <source>
        <dbReference type="ARBA" id="ARBA00023163"/>
    </source>
</evidence>
<dbReference type="InterPro" id="IPR036390">
    <property type="entry name" value="WH_DNA-bd_sf"/>
</dbReference>
<feature type="domain" description="Cyclic nucleotide-binding" evidence="4">
    <location>
        <begin position="15"/>
        <end position="136"/>
    </location>
</feature>
<dbReference type="SUPFAM" id="SSF51206">
    <property type="entry name" value="cAMP-binding domain-like"/>
    <property type="match status" value="1"/>
</dbReference>